<feature type="region of interest" description="Disordered" evidence="9">
    <location>
        <begin position="61"/>
        <end position="102"/>
    </location>
</feature>
<keyword evidence="13" id="KW-1185">Reference proteome</keyword>
<evidence type="ECO:0000259" key="11">
    <source>
        <dbReference type="PROSITE" id="PS51007"/>
    </source>
</evidence>
<evidence type="ECO:0000256" key="6">
    <source>
        <dbReference type="ARBA" id="ARBA00022982"/>
    </source>
</evidence>
<name>A0A6I4UPY5_9SPHN</name>
<dbReference type="InterPro" id="IPR009056">
    <property type="entry name" value="Cyt_c-like_dom"/>
</dbReference>
<keyword evidence="4" id="KW-0679">Respiratory chain</keyword>
<dbReference type="GO" id="GO:0009055">
    <property type="term" value="F:electron transfer activity"/>
    <property type="evidence" value="ECO:0007669"/>
    <property type="project" value="InterPro"/>
</dbReference>
<reference evidence="12 13" key="1">
    <citation type="submission" date="2019-12" db="EMBL/GenBank/DDBJ databases">
        <title>Genomic-based taxomic classification of the family Erythrobacteraceae.</title>
        <authorList>
            <person name="Xu L."/>
        </authorList>
    </citation>
    <scope>NUCLEOTIDE SEQUENCE [LARGE SCALE GENOMIC DNA]</scope>
    <source>
        <strain evidence="12 13">MCCC 1K02066</strain>
    </source>
</reference>
<protein>
    <recommendedName>
        <fullName evidence="11">Cytochrome c domain-containing protein</fullName>
    </recommendedName>
</protein>
<dbReference type="GO" id="GO:0005506">
    <property type="term" value="F:iron ion binding"/>
    <property type="evidence" value="ECO:0007669"/>
    <property type="project" value="InterPro"/>
</dbReference>
<keyword evidence="10" id="KW-0732">Signal</keyword>
<dbReference type="SUPFAM" id="SSF46626">
    <property type="entry name" value="Cytochrome c"/>
    <property type="match status" value="1"/>
</dbReference>
<evidence type="ECO:0000256" key="2">
    <source>
        <dbReference type="ARBA" id="ARBA00022448"/>
    </source>
</evidence>
<dbReference type="PANTHER" id="PTHR35008:SF4">
    <property type="entry name" value="BLL4482 PROTEIN"/>
    <property type="match status" value="1"/>
</dbReference>
<evidence type="ECO:0000256" key="8">
    <source>
        <dbReference type="PROSITE-ProRule" id="PRU00433"/>
    </source>
</evidence>
<evidence type="ECO:0000256" key="5">
    <source>
        <dbReference type="ARBA" id="ARBA00022723"/>
    </source>
</evidence>
<evidence type="ECO:0000256" key="3">
    <source>
        <dbReference type="ARBA" id="ARBA00022617"/>
    </source>
</evidence>
<dbReference type="PRINTS" id="PR00605">
    <property type="entry name" value="CYTCHROMECIC"/>
</dbReference>
<dbReference type="InterPro" id="IPR008168">
    <property type="entry name" value="Cyt_C_IC"/>
</dbReference>
<dbReference type="AlphaFoldDB" id="A0A6I4UPY5"/>
<evidence type="ECO:0000256" key="10">
    <source>
        <dbReference type="SAM" id="SignalP"/>
    </source>
</evidence>
<keyword evidence="3 8" id="KW-0349">Heme</keyword>
<dbReference type="Proteomes" id="UP000469159">
    <property type="component" value="Unassembled WGS sequence"/>
</dbReference>
<feature type="domain" description="Cytochrome c" evidence="11">
    <location>
        <begin position="137"/>
        <end position="215"/>
    </location>
</feature>
<dbReference type="InterPro" id="IPR036909">
    <property type="entry name" value="Cyt_c-like_dom_sf"/>
</dbReference>
<sequence>MTPYTRTALAAASLAIALSGCTATGEPAAGGAAEAAVAAESTQQAAPRMGTASAAMQTGISTGAMTSGPQRPAPVPPPPATGPSIAAAHAPAQGSPPSIIPDAEPVAAAPAVARAPAAAARPSAAAPAPQQASLSAADREEGRGLFNAYSCGACHTLEDAGGGGQIGPALDGNAALTRTYVIDIVTNGRGAMPGFAGQMTDAEIAALATYIVQAKK</sequence>
<keyword evidence="2" id="KW-0813">Transport</keyword>
<comment type="caution">
    <text evidence="12">The sequence shown here is derived from an EMBL/GenBank/DDBJ whole genome shotgun (WGS) entry which is preliminary data.</text>
</comment>
<comment type="cofactor">
    <cofactor evidence="1">
        <name>heme c</name>
        <dbReference type="ChEBI" id="CHEBI:61717"/>
    </cofactor>
</comment>
<feature type="signal peptide" evidence="10">
    <location>
        <begin position="1"/>
        <end position="23"/>
    </location>
</feature>
<feature type="compositionally biased region" description="Pro residues" evidence="9">
    <location>
        <begin position="71"/>
        <end position="81"/>
    </location>
</feature>
<dbReference type="GO" id="GO:0020037">
    <property type="term" value="F:heme binding"/>
    <property type="evidence" value="ECO:0007669"/>
    <property type="project" value="InterPro"/>
</dbReference>
<evidence type="ECO:0000256" key="9">
    <source>
        <dbReference type="SAM" id="MobiDB-lite"/>
    </source>
</evidence>
<dbReference type="OrthoDB" id="9805828at2"/>
<keyword evidence="7 8" id="KW-0408">Iron</keyword>
<proteinExistence type="predicted"/>
<organism evidence="12 13">
    <name type="scientific">Croceibacterium soli</name>
    <dbReference type="NCBI Taxonomy" id="1739690"/>
    <lineage>
        <taxon>Bacteria</taxon>
        <taxon>Pseudomonadati</taxon>
        <taxon>Pseudomonadota</taxon>
        <taxon>Alphaproteobacteria</taxon>
        <taxon>Sphingomonadales</taxon>
        <taxon>Erythrobacteraceae</taxon>
        <taxon>Croceibacterium</taxon>
    </lineage>
</organism>
<dbReference type="PROSITE" id="PS51257">
    <property type="entry name" value="PROKAR_LIPOPROTEIN"/>
    <property type="match status" value="1"/>
</dbReference>
<feature type="chain" id="PRO_5026117532" description="Cytochrome c domain-containing protein" evidence="10">
    <location>
        <begin position="24"/>
        <end position="216"/>
    </location>
</feature>
<keyword evidence="5 8" id="KW-0479">Metal-binding</keyword>
<dbReference type="InterPro" id="IPR051459">
    <property type="entry name" value="Cytochrome_c-type_DH"/>
</dbReference>
<gene>
    <name evidence="12" type="ORF">GRI75_02345</name>
</gene>
<evidence type="ECO:0000313" key="12">
    <source>
        <dbReference type="EMBL" id="MXP40486.1"/>
    </source>
</evidence>
<dbReference type="Pfam" id="PF13442">
    <property type="entry name" value="Cytochrome_CBB3"/>
    <property type="match status" value="1"/>
</dbReference>
<keyword evidence="6" id="KW-0249">Electron transport</keyword>
<dbReference type="PANTHER" id="PTHR35008">
    <property type="entry name" value="BLL4482 PROTEIN-RELATED"/>
    <property type="match status" value="1"/>
</dbReference>
<dbReference type="RefSeq" id="WP_160745312.1">
    <property type="nucleotide sequence ID" value="NZ_WTYK01000001.1"/>
</dbReference>
<evidence type="ECO:0000313" key="13">
    <source>
        <dbReference type="Proteomes" id="UP000469159"/>
    </source>
</evidence>
<dbReference type="EMBL" id="WTYK01000001">
    <property type="protein sequence ID" value="MXP40486.1"/>
    <property type="molecule type" value="Genomic_DNA"/>
</dbReference>
<evidence type="ECO:0000256" key="7">
    <source>
        <dbReference type="ARBA" id="ARBA00023004"/>
    </source>
</evidence>
<dbReference type="Gene3D" id="1.10.760.10">
    <property type="entry name" value="Cytochrome c-like domain"/>
    <property type="match status" value="1"/>
</dbReference>
<dbReference type="PROSITE" id="PS51007">
    <property type="entry name" value="CYTC"/>
    <property type="match status" value="1"/>
</dbReference>
<evidence type="ECO:0000256" key="4">
    <source>
        <dbReference type="ARBA" id="ARBA00022660"/>
    </source>
</evidence>
<accession>A0A6I4UPY5</accession>
<evidence type="ECO:0000256" key="1">
    <source>
        <dbReference type="ARBA" id="ARBA00001926"/>
    </source>
</evidence>